<dbReference type="Pfam" id="PF00460">
    <property type="entry name" value="Flg_bb_rod"/>
    <property type="match status" value="1"/>
</dbReference>
<keyword evidence="6" id="KW-0282">Flagellum</keyword>
<dbReference type="Pfam" id="PF22692">
    <property type="entry name" value="LlgE_F_G_D1"/>
    <property type="match status" value="1"/>
</dbReference>
<protein>
    <submittedName>
        <fullName evidence="6">Flagellar hook-basal body protein</fullName>
    </submittedName>
</protein>
<sequence length="271" mass="29088">MIRGLYTSASGMIAEQRRQETLSNNLNNVDTPGYKSDQSKLRTFPEQLIERLGGDMTANRQVGGLATGVYMDETIPDFTQGTVTETGKATDVALITSQLPINPQTGSQEGALLFNVRTPAGDTRYTRDGHFTLSPTGYLTDDAGDQVLNSAGQPIQLPSDQFQIAGDGTISINGTNYGQIGVSYAANTNQLVKEGNSLFRFNGGGALPQANANGTISYNLKQGFVEGSNVQADQTITDMMEAYRSFEANQKTLQIIDGTLDKAVNQVGRIN</sequence>
<evidence type="ECO:0000256" key="1">
    <source>
        <dbReference type="ARBA" id="ARBA00009677"/>
    </source>
</evidence>
<dbReference type="EMBL" id="JBHSTQ010000006">
    <property type="protein sequence ID" value="MFC6386431.1"/>
    <property type="molecule type" value="Genomic_DNA"/>
</dbReference>
<name>A0ABW1WCW6_9BACL</name>
<dbReference type="InterPro" id="IPR019776">
    <property type="entry name" value="Flagellar_basal_body_rod_CS"/>
</dbReference>
<feature type="domain" description="Flagellar basal-body/hook protein C-terminal" evidence="4">
    <location>
        <begin position="221"/>
        <end position="265"/>
    </location>
</feature>
<dbReference type="PANTHER" id="PTHR30435:SF19">
    <property type="entry name" value="FLAGELLAR BASAL-BODY ROD PROTEIN FLGG"/>
    <property type="match status" value="1"/>
</dbReference>
<dbReference type="PROSITE" id="PS00588">
    <property type="entry name" value="FLAGELLA_BB_ROD"/>
    <property type="match status" value="1"/>
</dbReference>
<evidence type="ECO:0000259" key="3">
    <source>
        <dbReference type="Pfam" id="PF00460"/>
    </source>
</evidence>
<evidence type="ECO:0000259" key="5">
    <source>
        <dbReference type="Pfam" id="PF22692"/>
    </source>
</evidence>
<gene>
    <name evidence="6" type="ORF">ACFP7A_07445</name>
</gene>
<proteinExistence type="inferred from homology"/>
<feature type="domain" description="Flagellar basal body rod protein N-terminal" evidence="3">
    <location>
        <begin position="5"/>
        <end position="35"/>
    </location>
</feature>
<keyword evidence="6" id="KW-0966">Cell projection</keyword>
<dbReference type="InterPro" id="IPR053967">
    <property type="entry name" value="LlgE_F_G-like_D1"/>
</dbReference>
<keyword evidence="2" id="KW-0975">Bacterial flagellum</keyword>
<dbReference type="InterPro" id="IPR001444">
    <property type="entry name" value="Flag_bb_rod_N"/>
</dbReference>
<dbReference type="Proteomes" id="UP001596267">
    <property type="component" value="Unassembled WGS sequence"/>
</dbReference>
<comment type="caution">
    <text evidence="6">The sequence shown here is derived from an EMBL/GenBank/DDBJ whole genome shotgun (WGS) entry which is preliminary data.</text>
</comment>
<dbReference type="InterPro" id="IPR010930">
    <property type="entry name" value="Flg_bb/hook_C_dom"/>
</dbReference>
<evidence type="ECO:0000313" key="6">
    <source>
        <dbReference type="EMBL" id="MFC6386431.1"/>
    </source>
</evidence>
<evidence type="ECO:0000313" key="7">
    <source>
        <dbReference type="Proteomes" id="UP001596267"/>
    </source>
</evidence>
<reference evidence="7" key="1">
    <citation type="journal article" date="2019" name="Int. J. Syst. Evol. Microbiol.">
        <title>The Global Catalogue of Microorganisms (GCM) 10K type strain sequencing project: providing services to taxonomists for standard genome sequencing and annotation.</title>
        <authorList>
            <consortium name="The Broad Institute Genomics Platform"/>
            <consortium name="The Broad Institute Genome Sequencing Center for Infectious Disease"/>
            <person name="Wu L."/>
            <person name="Ma J."/>
        </authorList>
    </citation>
    <scope>NUCLEOTIDE SEQUENCE [LARGE SCALE GENOMIC DNA]</scope>
    <source>
        <strain evidence="7">CCUG 42001</strain>
    </source>
</reference>
<evidence type="ECO:0000256" key="2">
    <source>
        <dbReference type="RuleBase" id="RU362116"/>
    </source>
</evidence>
<dbReference type="PANTHER" id="PTHR30435">
    <property type="entry name" value="FLAGELLAR PROTEIN"/>
    <property type="match status" value="1"/>
</dbReference>
<dbReference type="InterPro" id="IPR037925">
    <property type="entry name" value="FlgE/F/G-like"/>
</dbReference>
<comment type="similarity">
    <text evidence="1 2">Belongs to the flagella basal body rod proteins family.</text>
</comment>
<dbReference type="NCBIfam" id="TIGR03506">
    <property type="entry name" value="FlgEFG_subfam"/>
    <property type="match status" value="1"/>
</dbReference>
<keyword evidence="6" id="KW-0969">Cilium</keyword>
<organism evidence="6 7">
    <name type="scientific">Sporolactobacillus kofuensis</name>
    <dbReference type="NCBI Taxonomy" id="269672"/>
    <lineage>
        <taxon>Bacteria</taxon>
        <taxon>Bacillati</taxon>
        <taxon>Bacillota</taxon>
        <taxon>Bacilli</taxon>
        <taxon>Bacillales</taxon>
        <taxon>Sporolactobacillaceae</taxon>
        <taxon>Sporolactobacillus</taxon>
    </lineage>
</organism>
<accession>A0ABW1WCW6</accession>
<dbReference type="RefSeq" id="WP_253054233.1">
    <property type="nucleotide sequence ID" value="NZ_JAMXWN010000006.1"/>
</dbReference>
<feature type="domain" description="Flagellar hook protein FlgE/F/G-like D1" evidence="5">
    <location>
        <begin position="113"/>
        <end position="171"/>
    </location>
</feature>
<evidence type="ECO:0000259" key="4">
    <source>
        <dbReference type="Pfam" id="PF06429"/>
    </source>
</evidence>
<dbReference type="SUPFAM" id="SSF117143">
    <property type="entry name" value="Flagellar hook protein flgE"/>
    <property type="match status" value="1"/>
</dbReference>
<comment type="subcellular location">
    <subcellularLocation>
        <location evidence="2">Bacterial flagellum basal body</location>
    </subcellularLocation>
</comment>
<dbReference type="InterPro" id="IPR020013">
    <property type="entry name" value="Flagellar_FlgE/F/G"/>
</dbReference>
<dbReference type="Pfam" id="PF06429">
    <property type="entry name" value="Flg_bbr_C"/>
    <property type="match status" value="1"/>
</dbReference>
<keyword evidence="7" id="KW-1185">Reference proteome</keyword>